<sequence>MSFFNKVLASVGVGSASVDTKLERDSFYPGEMARGVIEIKGGKTEQKIDQIYLALNTTYIRESDDKKYTTAGVIDKYRIAETLVIQPNETREIPFSIQIPEDSPLTLGRTKVWISTGLDIKNAVDPGDKDYISIKPNRLMDGVFQAVSDLGFRLREAECEEAPRRLRGRLPFIQEFEFVPVSGTFRGKLDELELVFRPAGGGQMELMLQVDRKARGLGGFLSEALEMDETNVRLRVSDYDLAGIRQQLENTISRYC</sequence>
<name>A0A5D4RH00_9BACI</name>
<evidence type="ECO:0000313" key="1">
    <source>
        <dbReference type="EMBL" id="TYS49156.1"/>
    </source>
</evidence>
<dbReference type="EMBL" id="VTER01000004">
    <property type="protein sequence ID" value="TYS49156.1"/>
    <property type="molecule type" value="Genomic_DNA"/>
</dbReference>
<reference evidence="1 2" key="1">
    <citation type="submission" date="2019-08" db="EMBL/GenBank/DDBJ databases">
        <title>Bacillus genomes from the desert of Cuatro Cienegas, Coahuila.</title>
        <authorList>
            <person name="Olmedo-Alvarez G."/>
        </authorList>
    </citation>
    <scope>NUCLEOTIDE SEQUENCE [LARGE SCALE GENOMIC DNA]</scope>
    <source>
        <strain evidence="1 2">CH446_14T</strain>
    </source>
</reference>
<protein>
    <submittedName>
        <fullName evidence="1">Sporulation protein</fullName>
    </submittedName>
</protein>
<gene>
    <name evidence="1" type="ORF">FZD51_07980</name>
</gene>
<dbReference type="AlphaFoldDB" id="A0A5D4RH00"/>
<accession>A0A5D4RH00</accession>
<comment type="caution">
    <text evidence="1">The sequence shown here is derived from an EMBL/GenBank/DDBJ whole genome shotgun (WGS) entry which is preliminary data.</text>
</comment>
<dbReference type="Proteomes" id="UP000322139">
    <property type="component" value="Unassembled WGS sequence"/>
</dbReference>
<dbReference type="RefSeq" id="WP_148974307.1">
    <property type="nucleotide sequence ID" value="NZ_JBNIKT010000029.1"/>
</dbReference>
<evidence type="ECO:0000313" key="2">
    <source>
        <dbReference type="Proteomes" id="UP000322139"/>
    </source>
</evidence>
<organism evidence="1 2">
    <name type="scientific">Bacillus infantis</name>
    <dbReference type="NCBI Taxonomy" id="324767"/>
    <lineage>
        <taxon>Bacteria</taxon>
        <taxon>Bacillati</taxon>
        <taxon>Bacillota</taxon>
        <taxon>Bacilli</taxon>
        <taxon>Bacillales</taxon>
        <taxon>Bacillaceae</taxon>
        <taxon>Bacillus</taxon>
    </lineage>
</organism>
<dbReference type="Pfam" id="PF07070">
    <property type="entry name" value="Spo0M"/>
    <property type="match status" value="1"/>
</dbReference>
<dbReference type="PANTHER" id="PTHR40053">
    <property type="entry name" value="SPORULATION-CONTROL PROTEIN SPO0M"/>
    <property type="match status" value="1"/>
</dbReference>
<proteinExistence type="predicted"/>
<dbReference type="PANTHER" id="PTHR40053:SF1">
    <property type="entry name" value="SPORULATION-CONTROL PROTEIN SPO0M"/>
    <property type="match status" value="1"/>
</dbReference>
<dbReference type="InterPro" id="IPR009776">
    <property type="entry name" value="Spore_0_M"/>
</dbReference>